<dbReference type="PANTHER" id="PTHR10039">
    <property type="entry name" value="AMELOGENIN"/>
    <property type="match status" value="1"/>
</dbReference>
<sequence length="1101" mass="125813">MALNDPALEIFYQAQQSFRNHLNDPSLYNEILSSNSIDEVYNMTAKLQEEAAGKAGLRNLARIRPFLERLSSYSAVIEVLLQVKPELALIWGPIKLLLQMSSELTSAFDRVADTMVKVGYALPQFAMVLSVFEWSDAIRAAMALFYGDLLEFYRVNLDFFRKRRWKQMFEAIWPSYQKKLDVVVSNIELHATLVRNEVTLLDVSEAQKARVRSLEQFAEIQTLHSRQRFTGLKGQVAPISFDERLDWISNRSVPGCAKWLFRDNAFSEWFDVSAQAPQYLWLQGMPGAGKTYLCAAAVGHARERHRVLFALVNHAAKKTTTALGVLQSMIFQAAEENQDLQAILLEAKERELRGNTLYVTELFKSFLKTASQTYIMIDGLDEMDERERQVLLERLEEIAKECCDLRILISCRPEGDISRRLEKKACAIKIHDRNAGSIQHYIDHRARDWISELGCSPSLETELYGLLSPLAAKAAGIVGLDDIRRELKALPEDLNDAYHRILQRISDLPPRIRERSRKVLGWIGSAPIPLTVWEMEQALSIELDEEGKMTSAVTPDLLSIDFVQLCGPIIEVADGKLQFVHFTVEVYLFSPRIAHFIDKQVATFDLFNSLMAYLMSGIVDLDLDEGDIQEQIRHGRFRLFDYASFYWPVLLYDLISVKRERTNNQRDESLARILKRVAMTLQNFDYITKEPREGHEVNRMWSFLNNGDLESNDVIRGAKEFHSNEKRWDWNIDNNCGPDLERQYGPELFRCTYLFCTRSRRGFASADERDKHVENHGRPFKCVVPSCEFSSIGFDSEASRQRHWRKHHISAARETQAAVEAAEGVGGNFDALDPEEAQPLLFVLLSEEKLDLVRRLLCSQAGKKLKPEVIAHARLMAAEQGSLALTELLAPVTAEKKVPFKVLAAAVASENADFAEWAYNHLSLADWPNMMKTVVKVRRDDIFTRWEKYTQGEVDKLRIRPRYGDDLFTLLFRQSLFTDIQGNELKETRTKGLLTQFGPYMSWEILGTLLLRVAPIELLRRAIGQTPLYVASKKTSVEAAFFMKFLILNGAETVISINRTVTHISEEKGAAKIAEKVGLTWSELEEMYKKSGKYKPTPDDD</sequence>
<dbReference type="OrthoDB" id="21416at2759"/>
<reference evidence="3 4" key="1">
    <citation type="journal article" date="2011" name="Genome Res.">
        <title>Comparative genomics of citric-acid-producing Aspergillus niger ATCC 1015 versus enzyme-producing CBS 513.88.</title>
        <authorList>
            <person name="Andersen M.R."/>
            <person name="Salazar M.P."/>
            <person name="Schaap P.J."/>
            <person name="van de Vondervoort P.J."/>
            <person name="Culley D."/>
            <person name="Thykaer J."/>
            <person name="Frisvad J.C."/>
            <person name="Nielsen K.F."/>
            <person name="Albang R."/>
            <person name="Albermann K."/>
            <person name="Berka R.M."/>
            <person name="Braus G.H."/>
            <person name="Braus-Stromeyer S.A."/>
            <person name="Corrochano L.M."/>
            <person name="Dai Z."/>
            <person name="van Dijck P.W."/>
            <person name="Hofmann G."/>
            <person name="Lasure L.L."/>
            <person name="Magnuson J.K."/>
            <person name="Menke H."/>
            <person name="Meijer M."/>
            <person name="Meijer S.L."/>
            <person name="Nielsen J.B."/>
            <person name="Nielsen M.L."/>
            <person name="van Ooyen A.J."/>
            <person name="Pel H.J."/>
            <person name="Poulsen L."/>
            <person name="Samson R.A."/>
            <person name="Stam H."/>
            <person name="Tsang A."/>
            <person name="van den Brink J.M."/>
            <person name="Atkins A."/>
            <person name="Aerts A."/>
            <person name="Shapiro H."/>
            <person name="Pangilinan J."/>
            <person name="Salamov A."/>
            <person name="Lou Y."/>
            <person name="Lindquist E."/>
            <person name="Lucas S."/>
            <person name="Grimwood J."/>
            <person name="Grigoriev I.V."/>
            <person name="Kubicek C.P."/>
            <person name="Martinez D."/>
            <person name="van Peij N.N."/>
            <person name="Roubos J.A."/>
            <person name="Nielsen J."/>
            <person name="Baker S.E."/>
        </authorList>
    </citation>
    <scope>NUCLEOTIDE SEQUENCE [LARGE SCALE GENOMIC DNA]</scope>
    <source>
        <strain evidence="4">ATCC 1015 / CBS 113.46 / FGSC A1144 / LSHB Ac4 / NCTC 3858a / NRRL 328 / USDA 3528.7</strain>
    </source>
</reference>
<protein>
    <recommendedName>
        <fullName evidence="2">NACHT domain-containing protein</fullName>
    </recommendedName>
</protein>
<dbReference type="EMBL" id="ACJE01000015">
    <property type="protein sequence ID" value="EHA21358.1"/>
    <property type="molecule type" value="Genomic_DNA"/>
</dbReference>
<feature type="domain" description="NACHT" evidence="2">
    <location>
        <begin position="278"/>
        <end position="424"/>
    </location>
</feature>
<comment type="caution">
    <text evidence="3">The sequence shown here is derived from an EMBL/GenBank/DDBJ whole genome shotgun (WGS) entry which is preliminary data.</text>
</comment>
<dbReference type="InterPro" id="IPR054471">
    <property type="entry name" value="GPIID_WHD"/>
</dbReference>
<dbReference type="InterPro" id="IPR056884">
    <property type="entry name" value="NPHP3-like_N"/>
</dbReference>
<evidence type="ECO:0000259" key="2">
    <source>
        <dbReference type="PROSITE" id="PS50837"/>
    </source>
</evidence>
<gene>
    <name evidence="3" type="ORF">ASPNIDRAFT_54743</name>
</gene>
<evidence type="ECO:0000313" key="4">
    <source>
        <dbReference type="Proteomes" id="UP000009038"/>
    </source>
</evidence>
<dbReference type="InterPro" id="IPR027417">
    <property type="entry name" value="P-loop_NTPase"/>
</dbReference>
<dbReference type="PROSITE" id="PS50837">
    <property type="entry name" value="NACHT"/>
    <property type="match status" value="1"/>
</dbReference>
<dbReference type="SUPFAM" id="SSF52540">
    <property type="entry name" value="P-loop containing nucleoside triphosphate hydrolases"/>
    <property type="match status" value="1"/>
</dbReference>
<organism evidence="3 4">
    <name type="scientific">Aspergillus niger (strain ATCC 1015 / CBS 113.46 / FGSC A1144 / LSHB Ac4 / NCTC 3858a / NRRL 328 / USDA 3528.7)</name>
    <dbReference type="NCBI Taxonomy" id="380704"/>
    <lineage>
        <taxon>Eukaryota</taxon>
        <taxon>Fungi</taxon>
        <taxon>Dikarya</taxon>
        <taxon>Ascomycota</taxon>
        <taxon>Pezizomycotina</taxon>
        <taxon>Eurotiomycetes</taxon>
        <taxon>Eurotiomycetidae</taxon>
        <taxon>Eurotiales</taxon>
        <taxon>Aspergillaceae</taxon>
        <taxon>Aspergillus</taxon>
        <taxon>Aspergillus subgen. Circumdati</taxon>
    </lineage>
</organism>
<dbReference type="AlphaFoldDB" id="G3Y7R3"/>
<dbReference type="InterPro" id="IPR056125">
    <property type="entry name" value="DUF7708"/>
</dbReference>
<accession>G3Y7R3</accession>
<dbReference type="InterPro" id="IPR007111">
    <property type="entry name" value="NACHT_NTPase"/>
</dbReference>
<evidence type="ECO:0000313" key="3">
    <source>
        <dbReference type="EMBL" id="EHA21358.1"/>
    </source>
</evidence>
<dbReference type="Pfam" id="PF24809">
    <property type="entry name" value="DUF7708"/>
    <property type="match status" value="1"/>
</dbReference>
<dbReference type="Pfam" id="PF22939">
    <property type="entry name" value="WHD_GPIID"/>
    <property type="match status" value="1"/>
</dbReference>
<dbReference type="Gene3D" id="3.40.50.300">
    <property type="entry name" value="P-loop containing nucleotide triphosphate hydrolases"/>
    <property type="match status" value="1"/>
</dbReference>
<dbReference type="HOGENOM" id="CLU_002406_1_0_1"/>
<name>G3Y7R3_ASPNA</name>
<dbReference type="Pfam" id="PF24883">
    <property type="entry name" value="NPHP3_N"/>
    <property type="match status" value="1"/>
</dbReference>
<evidence type="ECO:0000256" key="1">
    <source>
        <dbReference type="ARBA" id="ARBA00022737"/>
    </source>
</evidence>
<dbReference type="STRING" id="380704.G3Y7R3"/>
<keyword evidence="1" id="KW-0677">Repeat</keyword>
<proteinExistence type="predicted"/>
<dbReference type="Proteomes" id="UP000009038">
    <property type="component" value="Unassembled WGS sequence"/>
</dbReference>
<dbReference type="PANTHER" id="PTHR10039:SF14">
    <property type="entry name" value="NACHT DOMAIN-CONTAINING PROTEIN"/>
    <property type="match status" value="1"/>
</dbReference>